<accession>A0A0B2A5R0</accession>
<evidence type="ECO:0000313" key="6">
    <source>
        <dbReference type="EMBL" id="KHK97094.1"/>
    </source>
</evidence>
<dbReference type="PANTHER" id="PTHR30136:SF24">
    <property type="entry name" value="HTH-TYPE TRANSCRIPTIONAL REPRESSOR ALLR"/>
    <property type="match status" value="1"/>
</dbReference>
<dbReference type="Gene3D" id="1.10.10.10">
    <property type="entry name" value="Winged helix-like DNA-binding domain superfamily/Winged helix DNA-binding domain"/>
    <property type="match status" value="1"/>
</dbReference>
<dbReference type="InterPro" id="IPR014757">
    <property type="entry name" value="Tscrpt_reg_IclR_C"/>
</dbReference>
<dbReference type="RefSeq" id="WP_039399871.1">
    <property type="nucleotide sequence ID" value="NZ_JTDK01000011.1"/>
</dbReference>
<dbReference type="STRING" id="1348253.LK09_12480"/>
<name>A0A0B2A5R0_9MICO</name>
<feature type="domain" description="IclR-ED" evidence="5">
    <location>
        <begin position="63"/>
        <end position="245"/>
    </location>
</feature>
<dbReference type="PROSITE" id="PS51077">
    <property type="entry name" value="HTH_ICLR"/>
    <property type="match status" value="1"/>
</dbReference>
<dbReference type="InterPro" id="IPR029016">
    <property type="entry name" value="GAF-like_dom_sf"/>
</dbReference>
<comment type="caution">
    <text evidence="6">The sequence shown here is derived from an EMBL/GenBank/DDBJ whole genome shotgun (WGS) entry which is preliminary data.</text>
</comment>
<dbReference type="SMART" id="SM00346">
    <property type="entry name" value="HTH_ICLR"/>
    <property type="match status" value="1"/>
</dbReference>
<evidence type="ECO:0000256" key="3">
    <source>
        <dbReference type="ARBA" id="ARBA00023163"/>
    </source>
</evidence>
<organism evidence="6 7">
    <name type="scientific">Microbacterium mangrovi</name>
    <dbReference type="NCBI Taxonomy" id="1348253"/>
    <lineage>
        <taxon>Bacteria</taxon>
        <taxon>Bacillati</taxon>
        <taxon>Actinomycetota</taxon>
        <taxon>Actinomycetes</taxon>
        <taxon>Micrococcales</taxon>
        <taxon>Microbacteriaceae</taxon>
        <taxon>Microbacterium</taxon>
    </lineage>
</organism>
<keyword evidence="1" id="KW-0805">Transcription regulation</keyword>
<dbReference type="GO" id="GO:0003700">
    <property type="term" value="F:DNA-binding transcription factor activity"/>
    <property type="evidence" value="ECO:0007669"/>
    <property type="project" value="TreeGrafter"/>
</dbReference>
<dbReference type="Gene3D" id="3.30.450.40">
    <property type="match status" value="1"/>
</dbReference>
<feature type="domain" description="HTH iclR-type" evidence="4">
    <location>
        <begin position="3"/>
        <end position="62"/>
    </location>
</feature>
<evidence type="ECO:0000256" key="2">
    <source>
        <dbReference type="ARBA" id="ARBA00023125"/>
    </source>
</evidence>
<gene>
    <name evidence="6" type="ORF">LK09_12480</name>
</gene>
<dbReference type="Pfam" id="PF01614">
    <property type="entry name" value="IclR_C"/>
    <property type="match status" value="1"/>
</dbReference>
<dbReference type="AlphaFoldDB" id="A0A0B2A5R0"/>
<keyword evidence="7" id="KW-1185">Reference proteome</keyword>
<dbReference type="InterPro" id="IPR036390">
    <property type="entry name" value="WH_DNA-bd_sf"/>
</dbReference>
<keyword evidence="2" id="KW-0238">DNA-binding</keyword>
<reference evidence="6 7" key="1">
    <citation type="submission" date="2014-11" db="EMBL/GenBank/DDBJ databases">
        <title>Genome sequence of Microbacterium mangrovi MUSC 115(T).</title>
        <authorList>
            <person name="Lee L.-H."/>
        </authorList>
    </citation>
    <scope>NUCLEOTIDE SEQUENCE [LARGE SCALE GENOMIC DNA]</scope>
    <source>
        <strain evidence="6 7">MUSC 115</strain>
    </source>
</reference>
<dbReference type="PANTHER" id="PTHR30136">
    <property type="entry name" value="HELIX-TURN-HELIX TRANSCRIPTIONAL REGULATOR, ICLR FAMILY"/>
    <property type="match status" value="1"/>
</dbReference>
<dbReference type="OrthoDB" id="9807558at2"/>
<dbReference type="InterPro" id="IPR036388">
    <property type="entry name" value="WH-like_DNA-bd_sf"/>
</dbReference>
<evidence type="ECO:0000256" key="1">
    <source>
        <dbReference type="ARBA" id="ARBA00023015"/>
    </source>
</evidence>
<dbReference type="Pfam" id="PF09339">
    <property type="entry name" value="HTH_IclR"/>
    <property type="match status" value="1"/>
</dbReference>
<dbReference type="InterPro" id="IPR005471">
    <property type="entry name" value="Tscrpt_reg_IclR_N"/>
</dbReference>
<dbReference type="PROSITE" id="PS51078">
    <property type="entry name" value="ICLR_ED"/>
    <property type="match status" value="1"/>
</dbReference>
<dbReference type="SUPFAM" id="SSF55781">
    <property type="entry name" value="GAF domain-like"/>
    <property type="match status" value="1"/>
</dbReference>
<protein>
    <submittedName>
        <fullName evidence="6">IclR family transcriptional regulator</fullName>
    </submittedName>
</protein>
<proteinExistence type="predicted"/>
<dbReference type="InterPro" id="IPR050707">
    <property type="entry name" value="HTH_MetabolicPath_Reg"/>
</dbReference>
<dbReference type="EMBL" id="JTDK01000011">
    <property type="protein sequence ID" value="KHK97094.1"/>
    <property type="molecule type" value="Genomic_DNA"/>
</dbReference>
<sequence length="247" mass="26310">MSTRSVGTAIQVLEAVADHQPVGLSELTRFVDVPKATVYRSLVTLEEFGWLAQADEKWSLTIHAYAVASRGSRGSRIRDAAIGPLSALQLATGETIHLTVPDDRHMVLIERLDTAHALRAFRPLGALAPMHASSAGLAYLAAVDDACFEEYLAAGLEATTAATIVDPVELRSVRGVIRARGYSINEEGLSDGITSLGAAILDAGGRVAAAVSVSGPSVRVTRDHYDDYGRHVHETAREISATLQSLR</sequence>
<dbReference type="Proteomes" id="UP000031030">
    <property type="component" value="Unassembled WGS sequence"/>
</dbReference>
<dbReference type="SUPFAM" id="SSF46785">
    <property type="entry name" value="Winged helix' DNA-binding domain"/>
    <property type="match status" value="1"/>
</dbReference>
<evidence type="ECO:0000259" key="4">
    <source>
        <dbReference type="PROSITE" id="PS51077"/>
    </source>
</evidence>
<dbReference type="GO" id="GO:0003677">
    <property type="term" value="F:DNA binding"/>
    <property type="evidence" value="ECO:0007669"/>
    <property type="project" value="UniProtKB-KW"/>
</dbReference>
<evidence type="ECO:0000313" key="7">
    <source>
        <dbReference type="Proteomes" id="UP000031030"/>
    </source>
</evidence>
<keyword evidence="3" id="KW-0804">Transcription</keyword>
<dbReference type="GO" id="GO:0045892">
    <property type="term" value="P:negative regulation of DNA-templated transcription"/>
    <property type="evidence" value="ECO:0007669"/>
    <property type="project" value="TreeGrafter"/>
</dbReference>
<evidence type="ECO:0000259" key="5">
    <source>
        <dbReference type="PROSITE" id="PS51078"/>
    </source>
</evidence>